<proteinExistence type="predicted"/>
<reference evidence="1" key="1">
    <citation type="journal article" date="2014" name="Front. Microbiol.">
        <title>High frequency of phylogenetically diverse reductive dehalogenase-homologous genes in deep subseafloor sedimentary metagenomes.</title>
        <authorList>
            <person name="Kawai M."/>
            <person name="Futagami T."/>
            <person name="Toyoda A."/>
            <person name="Takaki Y."/>
            <person name="Nishi S."/>
            <person name="Hori S."/>
            <person name="Arai W."/>
            <person name="Tsubouchi T."/>
            <person name="Morono Y."/>
            <person name="Uchiyama I."/>
            <person name="Ito T."/>
            <person name="Fujiyama A."/>
            <person name="Inagaki F."/>
            <person name="Takami H."/>
        </authorList>
    </citation>
    <scope>NUCLEOTIDE SEQUENCE</scope>
    <source>
        <strain evidence="1">Expedition CK06-06</strain>
    </source>
</reference>
<dbReference type="AlphaFoldDB" id="X1IEP7"/>
<organism evidence="1">
    <name type="scientific">marine sediment metagenome</name>
    <dbReference type="NCBI Taxonomy" id="412755"/>
    <lineage>
        <taxon>unclassified sequences</taxon>
        <taxon>metagenomes</taxon>
        <taxon>ecological metagenomes</taxon>
    </lineage>
</organism>
<comment type="caution">
    <text evidence="1">The sequence shown here is derived from an EMBL/GenBank/DDBJ whole genome shotgun (WGS) entry which is preliminary data.</text>
</comment>
<sequence length="39" mass="4305">FEEEFGIEMEEDAALSVESVGKAVEFIAQVCREQGVDVN</sequence>
<protein>
    <recommendedName>
        <fullName evidence="2">Carrier domain-containing protein</fullName>
    </recommendedName>
</protein>
<name>X1IEP7_9ZZZZ</name>
<dbReference type="Gene3D" id="1.10.1200.10">
    <property type="entry name" value="ACP-like"/>
    <property type="match status" value="1"/>
</dbReference>
<evidence type="ECO:0000313" key="1">
    <source>
        <dbReference type="EMBL" id="GAH64564.1"/>
    </source>
</evidence>
<feature type="non-terminal residue" evidence="1">
    <location>
        <position position="1"/>
    </location>
</feature>
<accession>X1IEP7</accession>
<gene>
    <name evidence="1" type="ORF">S03H2_54177</name>
</gene>
<evidence type="ECO:0008006" key="2">
    <source>
        <dbReference type="Google" id="ProtNLM"/>
    </source>
</evidence>
<dbReference type="InterPro" id="IPR036736">
    <property type="entry name" value="ACP-like_sf"/>
</dbReference>
<dbReference type="EMBL" id="BARU01034523">
    <property type="protein sequence ID" value="GAH64564.1"/>
    <property type="molecule type" value="Genomic_DNA"/>
</dbReference>